<evidence type="ECO:0000313" key="10">
    <source>
        <dbReference type="Proteomes" id="UP001597492"/>
    </source>
</evidence>
<name>A0ABW5UW08_9MICO</name>
<keyword evidence="2" id="KW-1003">Cell membrane</keyword>
<protein>
    <submittedName>
        <fullName evidence="9">PLDc N-terminal domain-containing protein</fullName>
    </submittedName>
</protein>
<dbReference type="EMBL" id="JBHUNE010000003">
    <property type="protein sequence ID" value="MFD2757736.1"/>
    <property type="molecule type" value="Genomic_DNA"/>
</dbReference>
<sequence length="166" mass="18045">MGRWIILAIVVAVALTVYAIVDCAMSDANRTRIFRKPVWLVVVLLLPVIGPLLWIFMGKGPVPSEASAPDNDTDYLRSIGNDREHDARIAELEEEMRKLDDEIAQARRTSMDQHPSNHTGAVPTLDATSPDVDPDATDLGAGDLGEPNLDDTKGKGPDQDSEGTRS</sequence>
<keyword evidence="10" id="KW-1185">Reference proteome</keyword>
<dbReference type="Pfam" id="PF13396">
    <property type="entry name" value="PLDc_N"/>
    <property type="match status" value="1"/>
</dbReference>
<evidence type="ECO:0000256" key="3">
    <source>
        <dbReference type="ARBA" id="ARBA00022692"/>
    </source>
</evidence>
<dbReference type="RefSeq" id="WP_019618273.1">
    <property type="nucleotide sequence ID" value="NZ_JBHUNE010000003.1"/>
</dbReference>
<evidence type="ECO:0000313" key="9">
    <source>
        <dbReference type="EMBL" id="MFD2757736.1"/>
    </source>
</evidence>
<evidence type="ECO:0000256" key="2">
    <source>
        <dbReference type="ARBA" id="ARBA00022475"/>
    </source>
</evidence>
<evidence type="ECO:0000256" key="5">
    <source>
        <dbReference type="ARBA" id="ARBA00023136"/>
    </source>
</evidence>
<proteinExistence type="predicted"/>
<comment type="caution">
    <text evidence="9">The sequence shown here is derived from an EMBL/GenBank/DDBJ whole genome shotgun (WGS) entry which is preliminary data.</text>
</comment>
<evidence type="ECO:0000259" key="8">
    <source>
        <dbReference type="Pfam" id="PF13396"/>
    </source>
</evidence>
<evidence type="ECO:0000256" key="6">
    <source>
        <dbReference type="SAM" id="MobiDB-lite"/>
    </source>
</evidence>
<feature type="region of interest" description="Disordered" evidence="6">
    <location>
        <begin position="102"/>
        <end position="166"/>
    </location>
</feature>
<keyword evidence="4 7" id="KW-1133">Transmembrane helix</keyword>
<gene>
    <name evidence="9" type="ORF">ACFSW7_05000</name>
</gene>
<feature type="compositionally biased region" description="Basic and acidic residues" evidence="6">
    <location>
        <begin position="150"/>
        <end position="166"/>
    </location>
</feature>
<accession>A0ABW5UW08</accession>
<evidence type="ECO:0000256" key="7">
    <source>
        <dbReference type="SAM" id="Phobius"/>
    </source>
</evidence>
<feature type="compositionally biased region" description="Basic and acidic residues" evidence="6">
    <location>
        <begin position="102"/>
        <end position="111"/>
    </location>
</feature>
<feature type="region of interest" description="Disordered" evidence="6">
    <location>
        <begin position="63"/>
        <end position="82"/>
    </location>
</feature>
<reference evidence="10" key="1">
    <citation type="journal article" date="2019" name="Int. J. Syst. Evol. Microbiol.">
        <title>The Global Catalogue of Microorganisms (GCM) 10K type strain sequencing project: providing services to taxonomists for standard genome sequencing and annotation.</title>
        <authorList>
            <consortium name="The Broad Institute Genomics Platform"/>
            <consortium name="The Broad Institute Genome Sequencing Center for Infectious Disease"/>
            <person name="Wu L."/>
            <person name="Ma J."/>
        </authorList>
    </citation>
    <scope>NUCLEOTIDE SEQUENCE [LARGE SCALE GENOMIC DNA]</scope>
    <source>
        <strain evidence="10">TISTR 1514</strain>
    </source>
</reference>
<dbReference type="Proteomes" id="UP001597492">
    <property type="component" value="Unassembled WGS sequence"/>
</dbReference>
<keyword evidence="3 7" id="KW-0812">Transmembrane</keyword>
<dbReference type="InterPro" id="IPR027379">
    <property type="entry name" value="CLS_N"/>
</dbReference>
<feature type="transmembrane region" description="Helical" evidence="7">
    <location>
        <begin position="38"/>
        <end position="57"/>
    </location>
</feature>
<organism evidence="9 10">
    <name type="scientific">Gulosibacter faecalis</name>
    <dbReference type="NCBI Taxonomy" id="272240"/>
    <lineage>
        <taxon>Bacteria</taxon>
        <taxon>Bacillati</taxon>
        <taxon>Actinomycetota</taxon>
        <taxon>Actinomycetes</taxon>
        <taxon>Micrococcales</taxon>
        <taxon>Microbacteriaceae</taxon>
        <taxon>Gulosibacter</taxon>
    </lineage>
</organism>
<feature type="domain" description="Cardiolipin synthase N-terminal" evidence="8">
    <location>
        <begin position="14"/>
        <end position="58"/>
    </location>
</feature>
<evidence type="ECO:0000256" key="1">
    <source>
        <dbReference type="ARBA" id="ARBA00004651"/>
    </source>
</evidence>
<evidence type="ECO:0000256" key="4">
    <source>
        <dbReference type="ARBA" id="ARBA00022989"/>
    </source>
</evidence>
<keyword evidence="5 7" id="KW-0472">Membrane</keyword>
<comment type="subcellular location">
    <subcellularLocation>
        <location evidence="1">Cell membrane</location>
        <topology evidence="1">Multi-pass membrane protein</topology>
    </subcellularLocation>
</comment>